<feature type="non-terminal residue" evidence="2">
    <location>
        <position position="54"/>
    </location>
</feature>
<accession>A0A392UT99</accession>
<keyword evidence="3" id="KW-1185">Reference proteome</keyword>
<reference evidence="2 3" key="1">
    <citation type="journal article" date="2018" name="Front. Plant Sci.">
        <title>Red Clover (Trifolium pratense) and Zigzag Clover (T. medium) - A Picture of Genomic Similarities and Differences.</title>
        <authorList>
            <person name="Dluhosova J."/>
            <person name="Istvanek J."/>
            <person name="Nedelnik J."/>
            <person name="Repkova J."/>
        </authorList>
    </citation>
    <scope>NUCLEOTIDE SEQUENCE [LARGE SCALE GENOMIC DNA]</scope>
    <source>
        <strain evidence="3">cv. 10/8</strain>
        <tissue evidence="2">Leaf</tissue>
    </source>
</reference>
<comment type="caution">
    <text evidence="2">The sequence shown here is derived from an EMBL/GenBank/DDBJ whole genome shotgun (WGS) entry which is preliminary data.</text>
</comment>
<organism evidence="2 3">
    <name type="scientific">Trifolium medium</name>
    <dbReference type="NCBI Taxonomy" id="97028"/>
    <lineage>
        <taxon>Eukaryota</taxon>
        <taxon>Viridiplantae</taxon>
        <taxon>Streptophyta</taxon>
        <taxon>Embryophyta</taxon>
        <taxon>Tracheophyta</taxon>
        <taxon>Spermatophyta</taxon>
        <taxon>Magnoliopsida</taxon>
        <taxon>eudicotyledons</taxon>
        <taxon>Gunneridae</taxon>
        <taxon>Pentapetalae</taxon>
        <taxon>rosids</taxon>
        <taxon>fabids</taxon>
        <taxon>Fabales</taxon>
        <taxon>Fabaceae</taxon>
        <taxon>Papilionoideae</taxon>
        <taxon>50 kb inversion clade</taxon>
        <taxon>NPAAA clade</taxon>
        <taxon>Hologalegina</taxon>
        <taxon>IRL clade</taxon>
        <taxon>Trifolieae</taxon>
        <taxon>Trifolium</taxon>
    </lineage>
</organism>
<evidence type="ECO:0000256" key="1">
    <source>
        <dbReference type="SAM" id="MobiDB-lite"/>
    </source>
</evidence>
<evidence type="ECO:0000313" key="3">
    <source>
        <dbReference type="Proteomes" id="UP000265520"/>
    </source>
</evidence>
<gene>
    <name evidence="2" type="ORF">A2U01_0099632</name>
</gene>
<evidence type="ECO:0000313" key="2">
    <source>
        <dbReference type="EMBL" id="MCI78362.1"/>
    </source>
</evidence>
<feature type="compositionally biased region" description="Polar residues" evidence="1">
    <location>
        <begin position="41"/>
        <end position="54"/>
    </location>
</feature>
<dbReference type="AlphaFoldDB" id="A0A392UT99"/>
<sequence>MVARDAAHLARGAGSIMFILRVAQDLEDWPARGTTRDDNLTHTQWVPTENTHNG</sequence>
<dbReference type="EMBL" id="LXQA010949345">
    <property type="protein sequence ID" value="MCI78362.1"/>
    <property type="molecule type" value="Genomic_DNA"/>
</dbReference>
<name>A0A392UT99_9FABA</name>
<dbReference type="Proteomes" id="UP000265520">
    <property type="component" value="Unassembled WGS sequence"/>
</dbReference>
<proteinExistence type="predicted"/>
<feature type="region of interest" description="Disordered" evidence="1">
    <location>
        <begin position="31"/>
        <end position="54"/>
    </location>
</feature>
<protein>
    <submittedName>
        <fullName evidence="2">Uncharacterized protein</fullName>
    </submittedName>
</protein>